<organism evidence="1 2">
    <name type="scientific">Leptosphaeria maculans (strain JN3 / isolate v23.1.3 / race Av1-4-5-6-7-8)</name>
    <name type="common">Blackleg fungus</name>
    <name type="synonym">Phoma lingam</name>
    <dbReference type="NCBI Taxonomy" id="985895"/>
    <lineage>
        <taxon>Eukaryota</taxon>
        <taxon>Fungi</taxon>
        <taxon>Dikarya</taxon>
        <taxon>Ascomycota</taxon>
        <taxon>Pezizomycotina</taxon>
        <taxon>Dothideomycetes</taxon>
        <taxon>Pleosporomycetidae</taxon>
        <taxon>Pleosporales</taxon>
        <taxon>Pleosporineae</taxon>
        <taxon>Leptosphaeriaceae</taxon>
        <taxon>Plenodomus</taxon>
        <taxon>Plenodomus lingam/Leptosphaeria maculans species complex</taxon>
    </lineage>
</organism>
<gene>
    <name evidence="1" type="ORF">LEMA_uP086550.1</name>
</gene>
<name>E5A721_LEPMJ</name>
<dbReference type="AlphaFoldDB" id="E5A721"/>
<reference evidence="2" key="1">
    <citation type="journal article" date="2011" name="Nat. Commun.">
        <title>Effector diversification within compartments of the Leptosphaeria maculans genome affected by Repeat-Induced Point mutations.</title>
        <authorList>
            <person name="Rouxel T."/>
            <person name="Grandaubert J."/>
            <person name="Hane J.K."/>
            <person name="Hoede C."/>
            <person name="van de Wouw A.P."/>
            <person name="Couloux A."/>
            <person name="Dominguez V."/>
            <person name="Anthouard V."/>
            <person name="Bally P."/>
            <person name="Bourras S."/>
            <person name="Cozijnsen A.J."/>
            <person name="Ciuffetti L.M."/>
            <person name="Degrave A."/>
            <person name="Dilmaghani A."/>
            <person name="Duret L."/>
            <person name="Fudal I."/>
            <person name="Goodwin S.B."/>
            <person name="Gout L."/>
            <person name="Glaser N."/>
            <person name="Linglin J."/>
            <person name="Kema G.H.J."/>
            <person name="Lapalu N."/>
            <person name="Lawrence C.B."/>
            <person name="May K."/>
            <person name="Meyer M."/>
            <person name="Ollivier B."/>
            <person name="Poulain J."/>
            <person name="Schoch C.L."/>
            <person name="Simon A."/>
            <person name="Spatafora J.W."/>
            <person name="Stachowiak A."/>
            <person name="Turgeon B.G."/>
            <person name="Tyler B.M."/>
            <person name="Vincent D."/>
            <person name="Weissenbach J."/>
            <person name="Amselem J."/>
            <person name="Quesneville H."/>
            <person name="Oliver R.P."/>
            <person name="Wincker P."/>
            <person name="Balesdent M.-H."/>
            <person name="Howlett B.J."/>
        </authorList>
    </citation>
    <scope>NUCLEOTIDE SEQUENCE [LARGE SCALE GENOMIC DNA]</scope>
    <source>
        <strain evidence="2">JN3 / isolate v23.1.3 / race Av1-4-5-6-7-8</strain>
    </source>
</reference>
<accession>E5A721</accession>
<sequence>MLWFIAIFIAAALCAPLDNPFLQPRGTAQSLLEIGKICDKDNLCTKA</sequence>
<protein>
    <submittedName>
        <fullName evidence="1">Uncharacterized protein</fullName>
    </submittedName>
</protein>
<evidence type="ECO:0000313" key="2">
    <source>
        <dbReference type="Proteomes" id="UP000002668"/>
    </source>
</evidence>
<evidence type="ECO:0000313" key="1">
    <source>
        <dbReference type="EMBL" id="CBX99416.1"/>
    </source>
</evidence>
<dbReference type="Proteomes" id="UP000002668">
    <property type="component" value="Genome"/>
</dbReference>
<dbReference type="EMBL" id="FP929136">
    <property type="protein sequence ID" value="CBX99416.1"/>
    <property type="molecule type" value="Genomic_DNA"/>
</dbReference>
<dbReference type="VEuPathDB" id="FungiDB:LEMA_uP086550.1"/>
<dbReference type="InParanoid" id="E5A721"/>
<dbReference type="HOGENOM" id="CLU_3175529_0_0_1"/>
<proteinExistence type="predicted"/>
<keyword evidence="2" id="KW-1185">Reference proteome</keyword>